<dbReference type="CDD" id="cd06127">
    <property type="entry name" value="DEDDh"/>
    <property type="match status" value="1"/>
</dbReference>
<evidence type="ECO:0000256" key="5">
    <source>
        <dbReference type="ARBA" id="ARBA00022839"/>
    </source>
</evidence>
<dbReference type="InterPro" id="IPR001357">
    <property type="entry name" value="BRCT_dom"/>
</dbReference>
<dbReference type="InterPro" id="IPR036420">
    <property type="entry name" value="BRCT_dom_sf"/>
</dbReference>
<dbReference type="PATRIC" id="fig|349123.13.peg.80"/>
<dbReference type="FunFam" id="3.30.420.10:FF:000045">
    <property type="entry name" value="3'-5' exonuclease DinG"/>
    <property type="match status" value="1"/>
</dbReference>
<dbReference type="InterPro" id="IPR012337">
    <property type="entry name" value="RNaseH-like_sf"/>
</dbReference>
<dbReference type="PROSITE" id="PS50172">
    <property type="entry name" value="BRCT"/>
    <property type="match status" value="1"/>
</dbReference>
<dbReference type="GO" id="GO:0008408">
    <property type="term" value="F:3'-5' exonuclease activity"/>
    <property type="evidence" value="ECO:0007669"/>
    <property type="project" value="TreeGrafter"/>
</dbReference>
<dbReference type="InterPro" id="IPR036397">
    <property type="entry name" value="RNaseH_sf"/>
</dbReference>
<dbReference type="eggNOG" id="COG0847">
    <property type="taxonomic scope" value="Bacteria"/>
</dbReference>
<dbReference type="PANTHER" id="PTHR30231">
    <property type="entry name" value="DNA POLYMERASE III SUBUNIT EPSILON"/>
    <property type="match status" value="1"/>
</dbReference>
<evidence type="ECO:0000256" key="1">
    <source>
        <dbReference type="ARBA" id="ARBA00022679"/>
    </source>
</evidence>
<dbReference type="GO" id="GO:0005829">
    <property type="term" value="C:cytosol"/>
    <property type="evidence" value="ECO:0007669"/>
    <property type="project" value="TreeGrafter"/>
</dbReference>
<keyword evidence="5" id="KW-0378">Hydrolase</keyword>
<evidence type="ECO:0000256" key="6">
    <source>
        <dbReference type="ARBA" id="ARBA00022932"/>
    </source>
</evidence>
<dbReference type="GO" id="GO:0045004">
    <property type="term" value="P:DNA replication proofreading"/>
    <property type="evidence" value="ECO:0007669"/>
    <property type="project" value="TreeGrafter"/>
</dbReference>
<feature type="domain" description="BRCT" evidence="8">
    <location>
        <begin position="190"/>
        <end position="283"/>
    </location>
</feature>
<dbReference type="Gene3D" id="3.30.420.10">
    <property type="entry name" value="Ribonuclease H-like superfamily/Ribonuclease H"/>
    <property type="match status" value="1"/>
</dbReference>
<dbReference type="GO" id="GO:0003887">
    <property type="term" value="F:DNA-directed DNA polymerase activity"/>
    <property type="evidence" value="ECO:0007669"/>
    <property type="project" value="UniProtKB-KW"/>
</dbReference>
<gene>
    <name evidence="9" type="ORF">Lreu23DRAFT_3077</name>
</gene>
<dbReference type="GO" id="GO:0003677">
    <property type="term" value="F:DNA binding"/>
    <property type="evidence" value="ECO:0007669"/>
    <property type="project" value="InterPro"/>
</dbReference>
<dbReference type="NCBIfam" id="TIGR00573">
    <property type="entry name" value="dnaq"/>
    <property type="match status" value="1"/>
</dbReference>
<dbReference type="Proteomes" id="UP000003853">
    <property type="component" value="Unassembled WGS sequence"/>
</dbReference>
<evidence type="ECO:0000256" key="4">
    <source>
        <dbReference type="ARBA" id="ARBA00022722"/>
    </source>
</evidence>
<keyword evidence="6" id="KW-0239">DNA-directed DNA polymerase</keyword>
<dbReference type="EMBL" id="AAPZ02000002">
    <property type="protein sequence ID" value="EDX41566.1"/>
    <property type="molecule type" value="Genomic_DNA"/>
</dbReference>
<protein>
    <recommendedName>
        <fullName evidence="7">DNA polymerase III polC-type</fullName>
    </recommendedName>
</protein>
<comment type="caution">
    <text evidence="9">The sequence shown here is derived from an EMBL/GenBank/DDBJ whole genome shotgun (WGS) entry which is preliminary data.</text>
</comment>
<accession>B3XRZ2</accession>
<organism evidence="9 10">
    <name type="scientific">Limosilactobacillus reuteri subsp. rodentium (strain DSM 17509 / CIP 109821 / 100-23)</name>
    <name type="common">Lactobacillus reuteri</name>
    <dbReference type="NCBI Taxonomy" id="349123"/>
    <lineage>
        <taxon>Bacteria</taxon>
        <taxon>Bacillati</taxon>
        <taxon>Bacillota</taxon>
        <taxon>Bacilli</taxon>
        <taxon>Lactobacillales</taxon>
        <taxon>Lactobacillaceae</taxon>
        <taxon>Limosilactobacillus</taxon>
    </lineage>
</organism>
<dbReference type="SUPFAM" id="SSF52113">
    <property type="entry name" value="BRCT domain"/>
    <property type="match status" value="1"/>
</dbReference>
<evidence type="ECO:0000256" key="3">
    <source>
        <dbReference type="ARBA" id="ARBA00022705"/>
    </source>
</evidence>
<dbReference type="SUPFAM" id="SSF53098">
    <property type="entry name" value="Ribonuclease H-like"/>
    <property type="match status" value="1"/>
</dbReference>
<sequence length="283" mass="31893">MTHSTDQTAKFPTSYVSVDTETTGLYPMYGDKIIQLSAIKYIDDKLVDTFDTLINPDGSNNNAKSVNNISESSLKNQPTFDEVIGDFVNFVEDLPWVGHNLSFDFSFLKSEELKIASFKKNSVDTLQIARSIYGNKGNKLQQLAKKFNIDYKNLHNSLYDAQIAASLYQHLRSVFQTNKCKKINKKDIDVTNNSLSGAHFAFTGSFKEFPDRKEITKLIIKNGGYVPNGHRCTSVTDFLILGKPTARNLTDKANKRRQSMINALKYNTNIITANEFISMLGEK</sequence>
<evidence type="ECO:0000313" key="10">
    <source>
        <dbReference type="Proteomes" id="UP000003853"/>
    </source>
</evidence>
<name>B3XRZ2_LIMR1</name>
<evidence type="ECO:0000256" key="2">
    <source>
        <dbReference type="ARBA" id="ARBA00022695"/>
    </source>
</evidence>
<dbReference type="Pfam" id="PF00929">
    <property type="entry name" value="RNase_T"/>
    <property type="match status" value="1"/>
</dbReference>
<keyword evidence="5" id="KW-0269">Exonuclease</keyword>
<keyword evidence="4" id="KW-0540">Nuclease</keyword>
<dbReference type="Gene3D" id="3.40.50.10190">
    <property type="entry name" value="BRCT domain"/>
    <property type="match status" value="1"/>
</dbReference>
<keyword evidence="2" id="KW-0548">Nucleotidyltransferase</keyword>
<dbReference type="RefSeq" id="WP_003665887.1">
    <property type="nucleotide sequence ID" value="NZ_AAPZ02000002.1"/>
</dbReference>
<reference evidence="10" key="1">
    <citation type="submission" date="2008-06" db="EMBL/GenBank/DDBJ databases">
        <title>Permanent draft sequence of Lactobacillus reuteri 100-23.</title>
        <authorList>
            <consortium name="US DOE Joint Genome Institute"/>
            <person name="Copeland A."/>
            <person name="Lucas S."/>
            <person name="Lapidus A."/>
            <person name="Barry K."/>
            <person name="Detter J.C."/>
            <person name="Glavina del Rio T."/>
            <person name="Hammon N."/>
            <person name="Israni S."/>
            <person name="Dalin E."/>
            <person name="Tice H."/>
            <person name="Pitluck S."/>
            <person name="Sun H."/>
            <person name="Schmutz J."/>
            <person name="Larimer F."/>
            <person name="Land M."/>
            <person name="Hauser L."/>
            <person name="Walter J."/>
            <person name="Heng N.C.K."/>
            <person name="Tannock G.W."/>
            <person name="Richardson P."/>
        </authorList>
    </citation>
    <scope>NUCLEOTIDE SEQUENCE [LARGE SCALE GENOMIC DNA]</scope>
    <source>
        <strain evidence="10">DSM 17509 / CIP 109821 / 100-23</strain>
    </source>
</reference>
<proteinExistence type="predicted"/>
<dbReference type="InterPro" id="IPR006054">
    <property type="entry name" value="DnaQ"/>
</dbReference>
<evidence type="ECO:0000313" key="9">
    <source>
        <dbReference type="EMBL" id="EDX41566.1"/>
    </source>
</evidence>
<dbReference type="InterPro" id="IPR013520">
    <property type="entry name" value="Ribonucl_H"/>
</dbReference>
<dbReference type="AlphaFoldDB" id="B3XRZ2"/>
<dbReference type="PANTHER" id="PTHR30231:SF41">
    <property type="entry name" value="DNA POLYMERASE III SUBUNIT EPSILON"/>
    <property type="match status" value="1"/>
</dbReference>
<keyword evidence="1" id="KW-0808">Transferase</keyword>
<evidence type="ECO:0000259" key="8">
    <source>
        <dbReference type="PROSITE" id="PS50172"/>
    </source>
</evidence>
<dbReference type="SMART" id="SM00479">
    <property type="entry name" value="EXOIII"/>
    <property type="match status" value="1"/>
</dbReference>
<keyword evidence="3" id="KW-0235">DNA replication</keyword>
<evidence type="ECO:0000256" key="7">
    <source>
        <dbReference type="ARBA" id="ARBA00070925"/>
    </source>
</evidence>